<gene>
    <name evidence="11" type="ORF">HGP29_07830</name>
</gene>
<protein>
    <submittedName>
        <fullName evidence="11">Sulfatase-like hydrolase/transferase</fullName>
    </submittedName>
</protein>
<dbReference type="PANTHER" id="PTHR45953">
    <property type="entry name" value="IDURONATE 2-SULFATASE"/>
    <property type="match status" value="1"/>
</dbReference>
<evidence type="ECO:0000256" key="1">
    <source>
        <dbReference type="ARBA" id="ARBA00001913"/>
    </source>
</evidence>
<dbReference type="GO" id="GO:0046872">
    <property type="term" value="F:metal ion binding"/>
    <property type="evidence" value="ECO:0007669"/>
    <property type="project" value="UniProtKB-KW"/>
</dbReference>
<dbReference type="PANTHER" id="PTHR45953:SF1">
    <property type="entry name" value="IDURONATE 2-SULFATASE"/>
    <property type="match status" value="1"/>
</dbReference>
<comment type="cofactor">
    <cofactor evidence="1">
        <name>Ca(2+)</name>
        <dbReference type="ChEBI" id="CHEBI:29108"/>
    </cofactor>
</comment>
<dbReference type="InterPro" id="IPR024607">
    <property type="entry name" value="Sulfatase_CS"/>
</dbReference>
<dbReference type="InterPro" id="IPR001000">
    <property type="entry name" value="GH10_dom"/>
</dbReference>
<dbReference type="Pfam" id="PF00331">
    <property type="entry name" value="Glyco_hydro_10"/>
    <property type="match status" value="1"/>
</dbReference>
<keyword evidence="12" id="KW-1185">Reference proteome</keyword>
<dbReference type="SUPFAM" id="SSF53649">
    <property type="entry name" value="Alkaline phosphatase-like"/>
    <property type="match status" value="1"/>
</dbReference>
<evidence type="ECO:0000256" key="3">
    <source>
        <dbReference type="ARBA" id="ARBA00022723"/>
    </source>
</evidence>
<dbReference type="AlphaFoldDB" id="A0A7X8XVA1"/>
<organism evidence="11 12">
    <name type="scientific">Flammeovirga agarivorans</name>
    <dbReference type="NCBI Taxonomy" id="2726742"/>
    <lineage>
        <taxon>Bacteria</taxon>
        <taxon>Pseudomonadati</taxon>
        <taxon>Bacteroidota</taxon>
        <taxon>Cytophagia</taxon>
        <taxon>Cytophagales</taxon>
        <taxon>Flammeovirgaceae</taxon>
        <taxon>Flammeovirga</taxon>
    </lineage>
</organism>
<evidence type="ECO:0000313" key="11">
    <source>
        <dbReference type="EMBL" id="NLR91111.1"/>
    </source>
</evidence>
<evidence type="ECO:0000259" key="10">
    <source>
        <dbReference type="PROSITE" id="PS51760"/>
    </source>
</evidence>
<dbReference type="RefSeq" id="WP_168881811.1">
    <property type="nucleotide sequence ID" value="NZ_JABAIL010000002.1"/>
</dbReference>
<evidence type="ECO:0000256" key="2">
    <source>
        <dbReference type="ARBA" id="ARBA00008779"/>
    </source>
</evidence>
<dbReference type="Proteomes" id="UP000585050">
    <property type="component" value="Unassembled WGS sequence"/>
</dbReference>
<evidence type="ECO:0000256" key="7">
    <source>
        <dbReference type="ARBA" id="ARBA00023277"/>
    </source>
</evidence>
<evidence type="ECO:0000313" key="12">
    <source>
        <dbReference type="Proteomes" id="UP000585050"/>
    </source>
</evidence>
<keyword evidence="5 11" id="KW-0378">Hydrolase</keyword>
<dbReference type="PROSITE" id="PS51760">
    <property type="entry name" value="GH10_2"/>
    <property type="match status" value="1"/>
</dbReference>
<dbReference type="Gene3D" id="3.40.720.10">
    <property type="entry name" value="Alkaline Phosphatase, subunit A"/>
    <property type="match status" value="1"/>
</dbReference>
<dbReference type="GO" id="GO:0004423">
    <property type="term" value="F:iduronate-2-sulfatase activity"/>
    <property type="evidence" value="ECO:0007669"/>
    <property type="project" value="InterPro"/>
</dbReference>
<feature type="domain" description="GH10" evidence="10">
    <location>
        <begin position="586"/>
        <end position="862"/>
    </location>
</feature>
<dbReference type="SMART" id="SM00633">
    <property type="entry name" value="Glyco_10"/>
    <property type="match status" value="1"/>
</dbReference>
<keyword evidence="3" id="KW-0479">Metal-binding</keyword>
<dbReference type="CDD" id="cd16030">
    <property type="entry name" value="iduronate-2-sulfatase"/>
    <property type="match status" value="1"/>
</dbReference>
<dbReference type="InterPro" id="IPR017853">
    <property type="entry name" value="GH"/>
</dbReference>
<dbReference type="PROSITE" id="PS00523">
    <property type="entry name" value="SULFATASE_1"/>
    <property type="match status" value="1"/>
</dbReference>
<dbReference type="EMBL" id="JABAIL010000002">
    <property type="protein sequence ID" value="NLR91111.1"/>
    <property type="molecule type" value="Genomic_DNA"/>
</dbReference>
<evidence type="ECO:0000256" key="8">
    <source>
        <dbReference type="ARBA" id="ARBA00023326"/>
    </source>
</evidence>
<proteinExistence type="inferred from homology"/>
<evidence type="ECO:0000256" key="9">
    <source>
        <dbReference type="SAM" id="SignalP"/>
    </source>
</evidence>
<dbReference type="GO" id="GO:0000272">
    <property type="term" value="P:polysaccharide catabolic process"/>
    <property type="evidence" value="ECO:0007669"/>
    <property type="project" value="UniProtKB-KW"/>
</dbReference>
<keyword evidence="8" id="KW-0624">Polysaccharide degradation</keyword>
<dbReference type="InterPro" id="IPR017850">
    <property type="entry name" value="Alkaline_phosphatase_core_sf"/>
</dbReference>
<name>A0A7X8XVA1_9BACT</name>
<keyword evidence="6" id="KW-0106">Calcium</keyword>
<dbReference type="Pfam" id="PF00884">
    <property type="entry name" value="Sulfatase"/>
    <property type="match status" value="1"/>
</dbReference>
<keyword evidence="7" id="KW-0119">Carbohydrate metabolism</keyword>
<keyword evidence="11" id="KW-0808">Transferase</keyword>
<dbReference type="InterPro" id="IPR000917">
    <property type="entry name" value="Sulfatase_N"/>
</dbReference>
<keyword evidence="4 9" id="KW-0732">Signal</keyword>
<comment type="caution">
    <text evidence="11">The sequence shown here is derived from an EMBL/GenBank/DDBJ whole genome shotgun (WGS) entry which is preliminary data.</text>
</comment>
<dbReference type="GO" id="GO:0005737">
    <property type="term" value="C:cytoplasm"/>
    <property type="evidence" value="ECO:0007669"/>
    <property type="project" value="TreeGrafter"/>
</dbReference>
<dbReference type="GO" id="GO:0004553">
    <property type="term" value="F:hydrolase activity, hydrolyzing O-glycosyl compounds"/>
    <property type="evidence" value="ECO:0007669"/>
    <property type="project" value="InterPro"/>
</dbReference>
<evidence type="ECO:0000256" key="5">
    <source>
        <dbReference type="ARBA" id="ARBA00022801"/>
    </source>
</evidence>
<comment type="similarity">
    <text evidence="2">Belongs to the sulfatase family.</text>
</comment>
<feature type="chain" id="PRO_5031374790" evidence="9">
    <location>
        <begin position="21"/>
        <end position="922"/>
    </location>
</feature>
<evidence type="ECO:0000256" key="6">
    <source>
        <dbReference type="ARBA" id="ARBA00022837"/>
    </source>
</evidence>
<dbReference type="GO" id="GO:0016740">
    <property type="term" value="F:transferase activity"/>
    <property type="evidence" value="ECO:0007669"/>
    <property type="project" value="UniProtKB-KW"/>
</dbReference>
<dbReference type="SUPFAM" id="SSF51445">
    <property type="entry name" value="(Trans)glycosidases"/>
    <property type="match status" value="1"/>
</dbReference>
<accession>A0A7X8XVA1</accession>
<feature type="signal peptide" evidence="9">
    <location>
        <begin position="1"/>
        <end position="20"/>
    </location>
</feature>
<reference evidence="11 12" key="1">
    <citation type="submission" date="2020-04" db="EMBL/GenBank/DDBJ databases">
        <title>Flammeovirga sp. SR4, a novel species isolated from seawater.</title>
        <authorList>
            <person name="Wang X."/>
        </authorList>
    </citation>
    <scope>NUCLEOTIDE SEQUENCE [LARGE SCALE GENOMIC DNA]</scope>
    <source>
        <strain evidence="11 12">SR4</strain>
    </source>
</reference>
<evidence type="ECO:0000256" key="4">
    <source>
        <dbReference type="ARBA" id="ARBA00022729"/>
    </source>
</evidence>
<dbReference type="Gene3D" id="3.20.20.80">
    <property type="entry name" value="Glycosidases"/>
    <property type="match status" value="1"/>
</dbReference>
<sequence length="922" mass="106092">MKKYILSFFLLTAAWSLGHAQQQEKKNILFIAVDDLKPTLGSFGDDYAITPNIDKLADEGTVFLNNHCQQAVCGPSRASLLTGLRPDIVKVWDLKTKIRNKRPDVVTLPQHFKNNGYLVYGVGKIYDPRSVDKQQDATSWTEYTLPQNLKYPEGFKEPVFSYYQNPENIKKIRSLRKEAEAKGIEKKKINKWVQSRYKPAYEKADVPDDAYIDGAITNQGIEYIKELSNKKEPFFLAVGYKRPHLPFSAPTKYWDLYQENEVPLAKFQHKVEGGYDKAYHTSNELRGYKTEGLEVGQEDGLAVISEDGQRKLIHGYYAATSYVDALVGKLIGQLKESGLDKNTIIILWGDHGWHLGDHRLWNKHSNFEQATRSPMLIVDPTQKTVKQVNSVTEFVDIYPTLSDLANIPVPTHLSGTSLKPLLNGSEKVVKDYAVTQIARGQITGYSLKSGDLRYTVWYDKNPRTKKSLEGSKRVAEELYDYAADPLETKNLANHKAYKKKLEAMRTLFLDFFMNEREYKEFSVGQTQSSKDNWLKDAKARIEKHRKGDVSLTVLDKKGKPFSGEVKVEQIGHQFRFGGIVNSQLFTSDKKEIYEETFASVFEHAGYENALKIKHKKAFEKRHDQIDPFLKKNNISLRGHALVWEKQKNMPKEVQKFVSDKDTTQLIASLEEYVKFGLENYNVIEWDVLNEPRECHDVQDLTKRNSWAHWFKYAEQIRTNENVKFYLNENKVISSPYKTAEKNISFHYKVIKDILAEGAPLEALGFQSRMKQHIHPADIYDRLNIFAEFGLPMLGTEFEIVDSNYQKFTEEDRKNITREVMTVYFSHPMVEGLYVWTPFGTDRKAFYDLDGNPRAEAEVWKSQLAEWSTKETLSTDKSGVANFRGYKGTYKVSITKKGKTYTKVFKVDQPENTITVKLTELAN</sequence>
<dbReference type="InterPro" id="IPR035874">
    <property type="entry name" value="IDS"/>
</dbReference>